<dbReference type="Pfam" id="PF12796">
    <property type="entry name" value="Ank_2"/>
    <property type="match status" value="2"/>
</dbReference>
<feature type="repeat" description="ANK" evidence="3">
    <location>
        <begin position="477"/>
        <end position="509"/>
    </location>
</feature>
<name>A0A2U3DS76_PURLI</name>
<dbReference type="EMBL" id="LCWV01000038">
    <property type="protein sequence ID" value="PWI65106.1"/>
    <property type="molecule type" value="Genomic_DNA"/>
</dbReference>
<feature type="repeat" description="ANK" evidence="3">
    <location>
        <begin position="510"/>
        <end position="542"/>
    </location>
</feature>
<proteinExistence type="predicted"/>
<dbReference type="Gene3D" id="1.25.40.20">
    <property type="entry name" value="Ankyrin repeat-containing domain"/>
    <property type="match status" value="2"/>
</dbReference>
<dbReference type="InterPro" id="IPR002110">
    <property type="entry name" value="Ankyrin_rpt"/>
</dbReference>
<dbReference type="Pfam" id="PF13637">
    <property type="entry name" value="Ank_4"/>
    <property type="match status" value="1"/>
</dbReference>
<evidence type="ECO:0000256" key="2">
    <source>
        <dbReference type="ARBA" id="ARBA00023043"/>
    </source>
</evidence>
<dbReference type="PROSITE" id="PS50297">
    <property type="entry name" value="ANK_REP_REGION"/>
    <property type="match status" value="3"/>
</dbReference>
<dbReference type="PANTHER" id="PTHR24198">
    <property type="entry name" value="ANKYRIN REPEAT AND PROTEIN KINASE DOMAIN-CONTAINING PROTEIN"/>
    <property type="match status" value="1"/>
</dbReference>
<dbReference type="SUPFAM" id="SSF48403">
    <property type="entry name" value="Ankyrin repeat"/>
    <property type="match status" value="1"/>
</dbReference>
<dbReference type="PANTHER" id="PTHR24198:SF165">
    <property type="entry name" value="ANKYRIN REPEAT-CONTAINING PROTEIN-RELATED"/>
    <property type="match status" value="1"/>
</dbReference>
<evidence type="ECO:0000256" key="3">
    <source>
        <dbReference type="PROSITE-ProRule" id="PRU00023"/>
    </source>
</evidence>
<sequence>MTSVLLPIRAIGRQGPRIDEASQPPQLISRRCLPALVEFPTHETFSLLPRELKHTSDQKSLCRLIPLPNFALSLQPGAGRFSRSKLDSNDARGSISECDPKMSRSIHLTHLPTEVLQLISASLSDGDILALLRTCRTTSPVWSRLLYCRDLRRHHPVCISVAFMKDNRHAIERAVSHANFDLTQLGPQLLDAWFRRRLHTSEECSLLTYVVRQQKEHIVKFLLSIGFGINKEKEAAPRETTALHAAISLPKDTIFMAIMDSTAPGTEFNLRDADHRTVLILAASENKPQVVRRLVRDLKIELEASDRYGTTALLAAAMAGSDATVELLLDIDADFLASTALGETLLSFAVQRCRLKTVNSILARLKDTKVDIDTRDRWGWTPLFHAVKRGDLDVVRALLDAGAKTTFVDCFKKTAPAYSRHDGINKLLLKGTDPECKLLHLAAEVGDETAMRNLLSVRDGESRSMSPHVWANIRDHYGRTALIIAAALGHTTILDFLLELGVDVNISDHDGRTALSWAAADNNVPAINKLKKHGAEVGAEDLAGRTARWWLAMLHGGHMISSGILGKGGKRGRERKR</sequence>
<evidence type="ECO:0000313" key="4">
    <source>
        <dbReference type="EMBL" id="PWI65106.1"/>
    </source>
</evidence>
<dbReference type="Proteomes" id="UP000245956">
    <property type="component" value="Unassembled WGS sequence"/>
</dbReference>
<gene>
    <name evidence="4" type="ORF">PCL_07405</name>
</gene>
<organism evidence="4 5">
    <name type="scientific">Purpureocillium lilacinum</name>
    <name type="common">Paecilomyces lilacinus</name>
    <dbReference type="NCBI Taxonomy" id="33203"/>
    <lineage>
        <taxon>Eukaryota</taxon>
        <taxon>Fungi</taxon>
        <taxon>Dikarya</taxon>
        <taxon>Ascomycota</taxon>
        <taxon>Pezizomycotina</taxon>
        <taxon>Sordariomycetes</taxon>
        <taxon>Hypocreomycetidae</taxon>
        <taxon>Hypocreales</taxon>
        <taxon>Ophiocordycipitaceae</taxon>
        <taxon>Purpureocillium</taxon>
    </lineage>
</organism>
<dbReference type="AlphaFoldDB" id="A0A2U3DS76"/>
<reference evidence="4 5" key="1">
    <citation type="journal article" date="2016" name="Front. Microbiol.">
        <title>Genome and transcriptome sequences reveal the specific parasitism of the nematophagous Purpureocillium lilacinum 36-1.</title>
        <authorList>
            <person name="Xie J."/>
            <person name="Li S."/>
            <person name="Mo C."/>
            <person name="Xiao X."/>
            <person name="Peng D."/>
            <person name="Wang G."/>
            <person name="Xiao Y."/>
        </authorList>
    </citation>
    <scope>NUCLEOTIDE SEQUENCE [LARGE SCALE GENOMIC DNA]</scope>
    <source>
        <strain evidence="4 5">36-1</strain>
    </source>
</reference>
<dbReference type="PROSITE" id="PS50088">
    <property type="entry name" value="ANK_REPEAT"/>
    <property type="match status" value="3"/>
</dbReference>
<dbReference type="InterPro" id="IPR036770">
    <property type="entry name" value="Ankyrin_rpt-contain_sf"/>
</dbReference>
<evidence type="ECO:0000313" key="5">
    <source>
        <dbReference type="Proteomes" id="UP000245956"/>
    </source>
</evidence>
<keyword evidence="1" id="KW-0677">Repeat</keyword>
<dbReference type="SMART" id="SM00248">
    <property type="entry name" value="ANK"/>
    <property type="match status" value="7"/>
</dbReference>
<accession>A0A2U3DS76</accession>
<comment type="caution">
    <text evidence="4">The sequence shown here is derived from an EMBL/GenBank/DDBJ whole genome shotgun (WGS) entry which is preliminary data.</text>
</comment>
<evidence type="ECO:0000256" key="1">
    <source>
        <dbReference type="ARBA" id="ARBA00022737"/>
    </source>
</evidence>
<feature type="repeat" description="ANK" evidence="3">
    <location>
        <begin position="378"/>
        <end position="410"/>
    </location>
</feature>
<keyword evidence="2 3" id="KW-0040">ANK repeat</keyword>
<protein>
    <submittedName>
        <fullName evidence="4">Uncharacterized protein</fullName>
    </submittedName>
</protein>